<dbReference type="PANTHER" id="PTHR46558">
    <property type="entry name" value="TRACRIPTIONAL REGULATORY PROTEIN-RELATED-RELATED"/>
    <property type="match status" value="1"/>
</dbReference>
<keyword evidence="2" id="KW-0472">Membrane</keyword>
<dbReference type="CDD" id="cd00093">
    <property type="entry name" value="HTH_XRE"/>
    <property type="match status" value="1"/>
</dbReference>
<dbReference type="InterPro" id="IPR010982">
    <property type="entry name" value="Lambda_DNA-bd_dom_sf"/>
</dbReference>
<proteinExistence type="predicted"/>
<protein>
    <submittedName>
        <fullName evidence="4">Helix-turn-helix transcriptional regulator</fullName>
    </submittedName>
</protein>
<keyword evidence="1" id="KW-0238">DNA-binding</keyword>
<dbReference type="AlphaFoldDB" id="A0A5C5SC84"/>
<dbReference type="Pfam" id="PF01381">
    <property type="entry name" value="HTH_3"/>
    <property type="match status" value="1"/>
</dbReference>
<feature type="transmembrane region" description="Helical" evidence="2">
    <location>
        <begin position="82"/>
        <end position="101"/>
    </location>
</feature>
<dbReference type="PANTHER" id="PTHR46558:SF15">
    <property type="entry name" value="HELIX-TURN-HELIX DOMAIN PROTEIN"/>
    <property type="match status" value="1"/>
</dbReference>
<dbReference type="EMBL" id="VOHL01000003">
    <property type="protein sequence ID" value="TWS97693.1"/>
    <property type="molecule type" value="Genomic_DNA"/>
</dbReference>
<keyword evidence="2" id="KW-1133">Transmembrane helix</keyword>
<reference evidence="4 5" key="1">
    <citation type="submission" date="2019-08" db="EMBL/GenBank/DDBJ databases">
        <authorList>
            <person name="Lei W."/>
        </authorList>
    </citation>
    <scope>NUCLEOTIDE SEQUENCE [LARGE SCALE GENOMIC DNA]</scope>
    <source>
        <strain evidence="4 5">CCUG 66496</strain>
    </source>
</reference>
<dbReference type="PROSITE" id="PS50943">
    <property type="entry name" value="HTH_CROC1"/>
    <property type="match status" value="1"/>
</dbReference>
<feature type="domain" description="HTH cro/C1-type" evidence="3">
    <location>
        <begin position="7"/>
        <end position="61"/>
    </location>
</feature>
<keyword evidence="5" id="KW-1185">Reference proteome</keyword>
<evidence type="ECO:0000313" key="4">
    <source>
        <dbReference type="EMBL" id="TWS97693.1"/>
    </source>
</evidence>
<feature type="transmembrane region" description="Helical" evidence="2">
    <location>
        <begin position="107"/>
        <end position="129"/>
    </location>
</feature>
<accession>A0A5C5SC84</accession>
<organism evidence="4 5">
    <name type="scientific">Streptococcus cuniculipharyngis</name>
    <dbReference type="NCBI Taxonomy" id="1562651"/>
    <lineage>
        <taxon>Bacteria</taxon>
        <taxon>Bacillati</taxon>
        <taxon>Bacillota</taxon>
        <taxon>Bacilli</taxon>
        <taxon>Lactobacillales</taxon>
        <taxon>Streptococcaceae</taxon>
        <taxon>Streptococcus</taxon>
    </lineage>
</organism>
<keyword evidence="2" id="KW-0812">Transmembrane</keyword>
<evidence type="ECO:0000259" key="3">
    <source>
        <dbReference type="PROSITE" id="PS50943"/>
    </source>
</evidence>
<evidence type="ECO:0000256" key="2">
    <source>
        <dbReference type="SAM" id="Phobius"/>
    </source>
</evidence>
<evidence type="ECO:0000256" key="1">
    <source>
        <dbReference type="ARBA" id="ARBA00023125"/>
    </source>
</evidence>
<comment type="caution">
    <text evidence="4">The sequence shown here is derived from an EMBL/GenBank/DDBJ whole genome shotgun (WGS) entry which is preliminary data.</text>
</comment>
<dbReference type="RefSeq" id="WP_146567398.1">
    <property type="nucleotide sequence ID" value="NZ_VOHL01000003.1"/>
</dbReference>
<sequence>MELQNKLVELRKERGLSQENLAEKLYVSRQTISNWETGKTYPDINSLLLIATSFDISLDYLVKGDLPIMKQALEQKLLKKWFLILVLSYFAFSVAYPTRYLLDSNQFSLLITFLGGILLFSLFQVCYIIKRYSLNTYADLVNFLNGKQRKIPRWQSELGFVLTLMLTSWLIFFLGTALSTFLFWSS</sequence>
<gene>
    <name evidence="4" type="ORF">FRX57_05250</name>
</gene>
<dbReference type="Gene3D" id="1.10.260.40">
    <property type="entry name" value="lambda repressor-like DNA-binding domains"/>
    <property type="match status" value="1"/>
</dbReference>
<dbReference type="SUPFAM" id="SSF47413">
    <property type="entry name" value="lambda repressor-like DNA-binding domains"/>
    <property type="match status" value="1"/>
</dbReference>
<dbReference type="SMART" id="SM00530">
    <property type="entry name" value="HTH_XRE"/>
    <property type="match status" value="1"/>
</dbReference>
<feature type="transmembrane region" description="Helical" evidence="2">
    <location>
        <begin position="158"/>
        <end position="184"/>
    </location>
</feature>
<dbReference type="OrthoDB" id="9805856at2"/>
<dbReference type="InterPro" id="IPR001387">
    <property type="entry name" value="Cro/C1-type_HTH"/>
</dbReference>
<dbReference type="GO" id="GO:0003677">
    <property type="term" value="F:DNA binding"/>
    <property type="evidence" value="ECO:0007669"/>
    <property type="project" value="UniProtKB-KW"/>
</dbReference>
<name>A0A5C5SC84_9STRE</name>
<evidence type="ECO:0000313" key="5">
    <source>
        <dbReference type="Proteomes" id="UP000317430"/>
    </source>
</evidence>
<dbReference type="Proteomes" id="UP000317430">
    <property type="component" value="Unassembled WGS sequence"/>
</dbReference>